<name>A0A9W8WAU4_9HYPO</name>
<gene>
    <name evidence="1" type="ORF">N0V84_006963</name>
</gene>
<dbReference type="OrthoDB" id="5595663at2759"/>
<reference evidence="1" key="1">
    <citation type="submission" date="2022-10" db="EMBL/GenBank/DDBJ databases">
        <title>Tapping the CABI collections for fungal endophytes: first genome assemblies for Collariella, Neodidymelliopsis, Ascochyta clinopodiicola, Didymella pomorum, Didymosphaeria variabile, Neocosmospora piperis and Neocucurbitaria cava.</title>
        <authorList>
            <person name="Hill R."/>
        </authorList>
    </citation>
    <scope>NUCLEOTIDE SEQUENCE</scope>
    <source>
        <strain evidence="1">IMI 366586</strain>
    </source>
</reference>
<protein>
    <submittedName>
        <fullName evidence="1">Uncharacterized protein</fullName>
    </submittedName>
</protein>
<proteinExistence type="predicted"/>
<keyword evidence="2" id="KW-1185">Reference proteome</keyword>
<sequence length="429" mass="48831">MYIYVRCMYYSPYALCVPLYLVIETDFKLGAPVRAFWKWTVDADGNKNVNKLCQDNIDRVEAADLPTAGTTYGIFYDLWYPFDLFIGNDQSRIRLTMFSRAKSDPNYSQIATFNLMRVYSGRTTADDYNPVVALPDIRHYQLSTLFKNLFAMIVPANLCQDGTIWVTLEDNKYVYLWPTKMSVVDQSDKTIIVKSKCYRLKRDTGQPPATAETSDEIPPLKGMLSWRDLRKTKNSRFGSELSQSFLSHTVSRVVTIRLEESGTSSKSKITHLVPVLSPGASISQLSHDVLYSLDDGQIVFDNIGKESIYNTLNVSAQRNDGSDRNHDVIPIPYSNLVVVKFKKAANKIDERYHYSLAASLRSEEDVYSHLKADAGYIACSWSYNSYVYAYKLHDLVRQSASVTATSDTADRVYIATHRWLPWQRVVNAS</sequence>
<evidence type="ECO:0000313" key="1">
    <source>
        <dbReference type="EMBL" id="KAJ4318207.1"/>
    </source>
</evidence>
<comment type="caution">
    <text evidence="1">The sequence shown here is derived from an EMBL/GenBank/DDBJ whole genome shotgun (WGS) entry which is preliminary data.</text>
</comment>
<evidence type="ECO:0000313" key="2">
    <source>
        <dbReference type="Proteomes" id="UP001140502"/>
    </source>
</evidence>
<dbReference type="AlphaFoldDB" id="A0A9W8WAU4"/>
<organism evidence="1 2">
    <name type="scientific">Fusarium piperis</name>
    <dbReference type="NCBI Taxonomy" id="1435070"/>
    <lineage>
        <taxon>Eukaryota</taxon>
        <taxon>Fungi</taxon>
        <taxon>Dikarya</taxon>
        <taxon>Ascomycota</taxon>
        <taxon>Pezizomycotina</taxon>
        <taxon>Sordariomycetes</taxon>
        <taxon>Hypocreomycetidae</taxon>
        <taxon>Hypocreales</taxon>
        <taxon>Nectriaceae</taxon>
        <taxon>Fusarium</taxon>
        <taxon>Fusarium solani species complex</taxon>
    </lineage>
</organism>
<dbReference type="EMBL" id="JAPEUR010000145">
    <property type="protein sequence ID" value="KAJ4318207.1"/>
    <property type="molecule type" value="Genomic_DNA"/>
</dbReference>
<accession>A0A9W8WAU4</accession>
<dbReference type="Proteomes" id="UP001140502">
    <property type="component" value="Unassembled WGS sequence"/>
</dbReference>